<protein>
    <submittedName>
        <fullName evidence="2">Uncharacterized protein</fullName>
    </submittedName>
</protein>
<evidence type="ECO:0000313" key="3">
    <source>
        <dbReference type="Proteomes" id="UP000594638"/>
    </source>
</evidence>
<accession>A0A8S0SKB2</accession>
<reference evidence="2 3" key="1">
    <citation type="submission" date="2019-12" db="EMBL/GenBank/DDBJ databases">
        <authorList>
            <person name="Alioto T."/>
            <person name="Alioto T."/>
            <person name="Gomez Garrido J."/>
        </authorList>
    </citation>
    <scope>NUCLEOTIDE SEQUENCE [LARGE SCALE GENOMIC DNA]</scope>
</reference>
<dbReference type="EMBL" id="CACTIH010005430">
    <property type="protein sequence ID" value="CAA2992044.1"/>
    <property type="molecule type" value="Genomic_DNA"/>
</dbReference>
<evidence type="ECO:0000256" key="1">
    <source>
        <dbReference type="SAM" id="MobiDB-lite"/>
    </source>
</evidence>
<feature type="region of interest" description="Disordered" evidence="1">
    <location>
        <begin position="94"/>
        <end position="124"/>
    </location>
</feature>
<dbReference type="Gramene" id="OE9A077475T1">
    <property type="protein sequence ID" value="OE9A077475C1"/>
    <property type="gene ID" value="OE9A077475"/>
</dbReference>
<dbReference type="OrthoDB" id="10428675at2759"/>
<feature type="compositionally biased region" description="Pro residues" evidence="1">
    <location>
        <begin position="102"/>
        <end position="118"/>
    </location>
</feature>
<organism evidence="2 3">
    <name type="scientific">Olea europaea subsp. europaea</name>
    <dbReference type="NCBI Taxonomy" id="158383"/>
    <lineage>
        <taxon>Eukaryota</taxon>
        <taxon>Viridiplantae</taxon>
        <taxon>Streptophyta</taxon>
        <taxon>Embryophyta</taxon>
        <taxon>Tracheophyta</taxon>
        <taxon>Spermatophyta</taxon>
        <taxon>Magnoliopsida</taxon>
        <taxon>eudicotyledons</taxon>
        <taxon>Gunneridae</taxon>
        <taxon>Pentapetalae</taxon>
        <taxon>asterids</taxon>
        <taxon>lamiids</taxon>
        <taxon>Lamiales</taxon>
        <taxon>Oleaceae</taxon>
        <taxon>Oleeae</taxon>
        <taxon>Olea</taxon>
    </lineage>
</organism>
<sequence length="124" mass="13462">MVELQQSQAELEDEAPIMDEVEICARVLGKSAGTISGIGPTPRKSYSNIVTAPPKLMQQLEILTKQDKEKDKAISELTQSLEQQALLIQSLVVRMDMSQHPPTEPTNDPPPLPPPPPSIGATVL</sequence>
<dbReference type="AlphaFoldDB" id="A0A8S0SKB2"/>
<keyword evidence="3" id="KW-1185">Reference proteome</keyword>
<comment type="caution">
    <text evidence="2">The sequence shown here is derived from an EMBL/GenBank/DDBJ whole genome shotgun (WGS) entry which is preliminary data.</text>
</comment>
<evidence type="ECO:0000313" key="2">
    <source>
        <dbReference type="EMBL" id="CAA2992044.1"/>
    </source>
</evidence>
<gene>
    <name evidence="2" type="ORF">OLEA9_A077475</name>
</gene>
<dbReference type="Proteomes" id="UP000594638">
    <property type="component" value="Unassembled WGS sequence"/>
</dbReference>
<proteinExistence type="predicted"/>
<name>A0A8S0SKB2_OLEEU</name>